<proteinExistence type="predicted"/>
<dbReference type="EMBL" id="JAHBBH010000003">
    <property type="protein sequence ID" value="MBW3091753.1"/>
    <property type="molecule type" value="Genomic_DNA"/>
</dbReference>
<comment type="caution">
    <text evidence="1">The sequence shown here is derived from an EMBL/GenBank/DDBJ whole genome shotgun (WGS) entry which is preliminary data.</text>
</comment>
<protein>
    <recommendedName>
        <fullName evidence="3">Transposase</fullName>
    </recommendedName>
</protein>
<dbReference type="Proteomes" id="UP000700815">
    <property type="component" value="Unassembled WGS sequence"/>
</dbReference>
<evidence type="ECO:0000313" key="1">
    <source>
        <dbReference type="EMBL" id="MBW3091753.1"/>
    </source>
</evidence>
<evidence type="ECO:0008006" key="3">
    <source>
        <dbReference type="Google" id="ProtNLM"/>
    </source>
</evidence>
<organism evidence="1 2">
    <name type="scientific">Bifidobacterium miconis</name>
    <dbReference type="NCBI Taxonomy" id="2834435"/>
    <lineage>
        <taxon>Bacteria</taxon>
        <taxon>Bacillati</taxon>
        <taxon>Actinomycetota</taxon>
        <taxon>Actinomycetes</taxon>
        <taxon>Bifidobacteriales</taxon>
        <taxon>Bifidobacteriaceae</taxon>
        <taxon>Bifidobacterium</taxon>
    </lineage>
</organism>
<gene>
    <name evidence="1" type="ORF">KIH79_02060</name>
</gene>
<dbReference type="RefSeq" id="WP_219057859.1">
    <property type="nucleotide sequence ID" value="NZ_JAHBBH010000003.1"/>
</dbReference>
<sequence>MGRTVFTAEEVRYLESLPVVANATAARITYTRAFKRDCLRRYLDGEHAADLFREAGLKPEMIGRKRIERCLARWKAERDAILDDSTGDATASVDAASSTPCASGNDLVCTGDVRDRIIVQQTHYIDALEQEIADLRRRLQE</sequence>
<name>A0ABS6WCI5_9BIFI</name>
<reference evidence="1 2" key="1">
    <citation type="submission" date="2021-05" db="EMBL/GenBank/DDBJ databases">
        <title>Phylogenetic classification of ten novel species belonging to the genus Bifidobacterium comprising B. colchicus sp. nov., B. abeli sp. nov., B. bicoloris sp. nov., B. guerezis sp. nov., B. rosaliae sp. nov., B. santillanensis sp. nov., B. argentati sp. nov., B. amazzoni sp. nov., B. pluviali sp. nov., and B. pinnaculum sp. nov.</title>
        <authorList>
            <person name="Lugli G.A."/>
            <person name="Ruiz Garcia L."/>
            <person name="Margolles A."/>
            <person name="Ventura M."/>
        </authorList>
    </citation>
    <scope>NUCLEOTIDE SEQUENCE [LARGE SCALE GENOMIC DNA]</scope>
    <source>
        <strain evidence="1 2">82T10</strain>
    </source>
</reference>
<accession>A0ABS6WCI5</accession>
<evidence type="ECO:0000313" key="2">
    <source>
        <dbReference type="Proteomes" id="UP000700815"/>
    </source>
</evidence>
<keyword evidence="2" id="KW-1185">Reference proteome</keyword>